<evidence type="ECO:0000256" key="8">
    <source>
        <dbReference type="ARBA" id="ARBA00023002"/>
    </source>
</evidence>
<keyword evidence="8" id="KW-0560">Oxidoreductase</keyword>
<evidence type="ECO:0000256" key="10">
    <source>
        <dbReference type="ARBA" id="ARBA00023554"/>
    </source>
</evidence>
<dbReference type="PROSITE" id="PS00470">
    <property type="entry name" value="IDH_IMDH"/>
    <property type="match status" value="1"/>
</dbReference>
<evidence type="ECO:0000256" key="2">
    <source>
        <dbReference type="ARBA" id="ARBA00011738"/>
    </source>
</evidence>
<comment type="caution">
    <text evidence="13">The sequence shown here is derived from an EMBL/GenBank/DDBJ whole genome shotgun (WGS) entry which is preliminary data.</text>
</comment>
<evidence type="ECO:0000256" key="7">
    <source>
        <dbReference type="ARBA" id="ARBA00022857"/>
    </source>
</evidence>
<dbReference type="Pfam" id="PF00180">
    <property type="entry name" value="Iso_dh"/>
    <property type="match status" value="1"/>
</dbReference>
<dbReference type="PANTHER" id="PTHR43504:SF1">
    <property type="entry name" value="ISOCITRATE DEHYDROGENASE [NADP]"/>
    <property type="match status" value="1"/>
</dbReference>
<dbReference type="PANTHER" id="PTHR43504">
    <property type="entry name" value="ISOCITRATE DEHYDROGENASE [NADP]"/>
    <property type="match status" value="1"/>
</dbReference>
<sequence length="421" mass="46421">MAEQKITIKNGKLTVPDKPTIPFIEGDGTGPDIWRASKLVFDAAVEKAYGGKKQLVWKEVLAGEKAYKQTNNWLPNETLDAFRDYLVGIKGPLTTPVGGGIRSLNVALRQELDLYACVRPVRYYDGVPSPVRHPELTDMVIFRENTEDIYAGIEYMNGTPQAQKMLEFLVDEMGVKKIRFPETSSFGIKPVSKEGTERLVRAAIKYALDNKLPSVTLVHKGNIMKFTEGAFKTWGYELAEKEFGAKVFTWAQYDKIVAKQGVQVADALQKQAQEQGKLIIKDSIADAFLQQILLRPAEYSVVATLNLNGDYISDALAAIVGGIGIAPGANINYLTGHAIFEATHGTAPKYANQDKVNPGSVILSGVMMLDYMGWKEAAALINKGLEAAIASKRVTYDFERQMEGATLLKTSEFAQEIIKNM</sequence>
<evidence type="ECO:0000256" key="9">
    <source>
        <dbReference type="ARBA" id="ARBA00023211"/>
    </source>
</evidence>
<dbReference type="NCBIfam" id="NF005425">
    <property type="entry name" value="PRK07006.1"/>
    <property type="match status" value="1"/>
</dbReference>
<proteinExistence type="inferred from homology"/>
<protein>
    <recommendedName>
        <fullName evidence="11">Isocitrate dehydrogenase [NADP]</fullName>
        <ecNumber evidence="11">1.1.1.42</ecNumber>
    </recommendedName>
</protein>
<dbReference type="EMBL" id="JACXAC010000002">
    <property type="protein sequence ID" value="MBD2721547.1"/>
    <property type="molecule type" value="Genomic_DNA"/>
</dbReference>
<evidence type="ECO:0000256" key="3">
    <source>
        <dbReference type="ARBA" id="ARBA00022435"/>
    </source>
</evidence>
<dbReference type="SMART" id="SM01329">
    <property type="entry name" value="Iso_dh"/>
    <property type="match status" value="1"/>
</dbReference>
<dbReference type="InterPro" id="IPR004439">
    <property type="entry name" value="Isocitrate_DH_NADP_dimer_prok"/>
</dbReference>
<keyword evidence="9 11" id="KW-0464">Manganese</keyword>
<organism evidence="13 14">
    <name type="scientific">Hymenobacter armeniacus</name>
    <dbReference type="NCBI Taxonomy" id="2771358"/>
    <lineage>
        <taxon>Bacteria</taxon>
        <taxon>Pseudomonadati</taxon>
        <taxon>Bacteroidota</taxon>
        <taxon>Cytophagia</taxon>
        <taxon>Cytophagales</taxon>
        <taxon>Hymenobacteraceae</taxon>
        <taxon>Hymenobacter</taxon>
    </lineage>
</organism>
<dbReference type="Proteomes" id="UP000606003">
    <property type="component" value="Unassembled WGS sequence"/>
</dbReference>
<evidence type="ECO:0000256" key="11">
    <source>
        <dbReference type="RuleBase" id="RU004446"/>
    </source>
</evidence>
<dbReference type="RefSeq" id="WP_190922825.1">
    <property type="nucleotide sequence ID" value="NZ_JACXAC010000002.1"/>
</dbReference>
<evidence type="ECO:0000256" key="1">
    <source>
        <dbReference type="ARBA" id="ARBA00007769"/>
    </source>
</evidence>
<dbReference type="InterPro" id="IPR019818">
    <property type="entry name" value="IsoCit/isopropylmalate_DH_CS"/>
</dbReference>
<comment type="cofactor">
    <cofactor evidence="11">
        <name>Mg(2+)</name>
        <dbReference type="ChEBI" id="CHEBI:18420"/>
    </cofactor>
    <cofactor evidence="11">
        <name>Mn(2+)</name>
        <dbReference type="ChEBI" id="CHEBI:29035"/>
    </cofactor>
</comment>
<feature type="domain" description="Isopropylmalate dehydrogenase-like" evidence="12">
    <location>
        <begin position="20"/>
        <end position="417"/>
    </location>
</feature>
<comment type="subunit">
    <text evidence="2">Homodimer.</text>
</comment>
<keyword evidence="7 11" id="KW-0521">NADP</keyword>
<keyword evidence="4 11" id="KW-0816">Tricarboxylic acid cycle</keyword>
<gene>
    <name evidence="13" type="primary">icd</name>
    <name evidence="13" type="ORF">IC234_05355</name>
</gene>
<dbReference type="Gene3D" id="3.40.718.10">
    <property type="entry name" value="Isopropylmalate Dehydrogenase"/>
    <property type="match status" value="1"/>
</dbReference>
<evidence type="ECO:0000256" key="4">
    <source>
        <dbReference type="ARBA" id="ARBA00022532"/>
    </source>
</evidence>
<evidence type="ECO:0000256" key="6">
    <source>
        <dbReference type="ARBA" id="ARBA00022842"/>
    </source>
</evidence>
<evidence type="ECO:0000259" key="12">
    <source>
        <dbReference type="SMART" id="SM01329"/>
    </source>
</evidence>
<evidence type="ECO:0000313" key="14">
    <source>
        <dbReference type="Proteomes" id="UP000606003"/>
    </source>
</evidence>
<keyword evidence="14" id="KW-1185">Reference proteome</keyword>
<dbReference type="SUPFAM" id="SSF53659">
    <property type="entry name" value="Isocitrate/Isopropylmalate dehydrogenase-like"/>
    <property type="match status" value="1"/>
</dbReference>
<comment type="catalytic activity">
    <reaction evidence="10">
        <text>D-threo-isocitrate + NADP(+) = 2-oxoglutarate + CO2 + NADPH</text>
        <dbReference type="Rhea" id="RHEA:19629"/>
        <dbReference type="ChEBI" id="CHEBI:15562"/>
        <dbReference type="ChEBI" id="CHEBI:16526"/>
        <dbReference type="ChEBI" id="CHEBI:16810"/>
        <dbReference type="ChEBI" id="CHEBI:57783"/>
        <dbReference type="ChEBI" id="CHEBI:58349"/>
        <dbReference type="EC" id="1.1.1.42"/>
    </reaction>
</comment>
<evidence type="ECO:0000313" key="13">
    <source>
        <dbReference type="EMBL" id="MBD2721547.1"/>
    </source>
</evidence>
<dbReference type="InterPro" id="IPR024084">
    <property type="entry name" value="IsoPropMal-DH-like_dom"/>
</dbReference>
<reference evidence="13 14" key="1">
    <citation type="submission" date="2020-09" db="EMBL/GenBank/DDBJ databases">
        <authorList>
            <person name="Kim M.K."/>
        </authorList>
    </citation>
    <scope>NUCLEOTIDE SEQUENCE [LARGE SCALE GENOMIC DNA]</scope>
    <source>
        <strain evidence="13 14">BT189</strain>
    </source>
</reference>
<dbReference type="EC" id="1.1.1.42" evidence="11"/>
<keyword evidence="6" id="KW-0460">Magnesium</keyword>
<dbReference type="NCBIfam" id="TIGR00183">
    <property type="entry name" value="prok_nadp_idh"/>
    <property type="match status" value="1"/>
</dbReference>
<accession>A0ABR8JSL6</accession>
<keyword evidence="5 11" id="KW-0479">Metal-binding</keyword>
<keyword evidence="3 11" id="KW-0329">Glyoxylate bypass</keyword>
<evidence type="ECO:0000256" key="5">
    <source>
        <dbReference type="ARBA" id="ARBA00022723"/>
    </source>
</evidence>
<comment type="similarity">
    <text evidence="1">Belongs to the isocitrate and isopropylmalate dehydrogenases family.</text>
</comment>
<name>A0ABR8JSL6_9BACT</name>